<dbReference type="Gene3D" id="2.30.40.10">
    <property type="entry name" value="Urease, subunit C, domain 1"/>
    <property type="match status" value="2"/>
</dbReference>
<dbReference type="Gene3D" id="1.20.58.520">
    <property type="entry name" value="Amidohydrolase"/>
    <property type="match status" value="2"/>
</dbReference>
<feature type="domain" description="Amidohydrolase-related" evidence="2">
    <location>
        <begin position="379"/>
        <end position="482"/>
    </location>
</feature>
<dbReference type="GO" id="GO:0016810">
    <property type="term" value="F:hydrolase activity, acting on carbon-nitrogen (but not peptide) bonds"/>
    <property type="evidence" value="ECO:0007669"/>
    <property type="project" value="InterPro"/>
</dbReference>
<evidence type="ECO:0000256" key="1">
    <source>
        <dbReference type="SAM" id="Phobius"/>
    </source>
</evidence>
<dbReference type="Gene3D" id="3.30.110.90">
    <property type="entry name" value="Amidohydrolase"/>
    <property type="match status" value="2"/>
</dbReference>
<comment type="caution">
    <text evidence="3">The sequence shown here is derived from an EMBL/GenBank/DDBJ whole genome shotgun (WGS) entry which is preliminary data.</text>
</comment>
<dbReference type="Gene3D" id="3.40.50.10910">
    <property type="entry name" value="Amidohydrolase"/>
    <property type="match status" value="1"/>
</dbReference>
<keyword evidence="4" id="KW-1185">Reference proteome</keyword>
<name>A0A0P7AVP4_9FLAO</name>
<proteinExistence type="predicted"/>
<dbReference type="Pfam" id="PF01979">
    <property type="entry name" value="Amidohydro_1"/>
    <property type="match status" value="1"/>
</dbReference>
<evidence type="ECO:0000313" key="3">
    <source>
        <dbReference type="EMBL" id="KPM32029.1"/>
    </source>
</evidence>
<dbReference type="InterPro" id="IPR051781">
    <property type="entry name" value="Metallo-dep_Hydrolase"/>
</dbReference>
<evidence type="ECO:0000313" key="4">
    <source>
        <dbReference type="Proteomes" id="UP000050280"/>
    </source>
</evidence>
<dbReference type="EMBL" id="LDJX01000003">
    <property type="protein sequence ID" value="KPM32029.1"/>
    <property type="molecule type" value="Genomic_DNA"/>
</dbReference>
<gene>
    <name evidence="3" type="ORF">I595_1677</name>
</gene>
<organism evidence="3 4">
    <name type="scientific">Croceitalea dokdonensis DOKDO 023</name>
    <dbReference type="NCBI Taxonomy" id="1300341"/>
    <lineage>
        <taxon>Bacteria</taxon>
        <taxon>Pseudomonadati</taxon>
        <taxon>Bacteroidota</taxon>
        <taxon>Flavobacteriia</taxon>
        <taxon>Flavobacteriales</taxon>
        <taxon>Flavobacteriaceae</taxon>
        <taxon>Croceitalea</taxon>
    </lineage>
</organism>
<dbReference type="AlphaFoldDB" id="A0A0P7AVP4"/>
<dbReference type="SUPFAM" id="SSF51556">
    <property type="entry name" value="Metallo-dependent hydrolases"/>
    <property type="match status" value="1"/>
</dbReference>
<dbReference type="InterPro" id="IPR011059">
    <property type="entry name" value="Metal-dep_hydrolase_composite"/>
</dbReference>
<dbReference type="PANTHER" id="PTHR43135">
    <property type="entry name" value="ALPHA-D-RIBOSE 1-METHYLPHOSPHONATE 5-TRIPHOSPHATE DIPHOSPHATASE"/>
    <property type="match status" value="1"/>
</dbReference>
<dbReference type="Proteomes" id="UP000050280">
    <property type="component" value="Unassembled WGS sequence"/>
</dbReference>
<feature type="transmembrane region" description="Helical" evidence="1">
    <location>
        <begin position="9"/>
        <end position="29"/>
    </location>
</feature>
<keyword evidence="3" id="KW-0378">Hydrolase</keyword>
<dbReference type="OrthoDB" id="9815657at2"/>
<dbReference type="InterPro" id="IPR006680">
    <property type="entry name" value="Amidohydro-rel"/>
</dbReference>
<dbReference type="InterPro" id="IPR032466">
    <property type="entry name" value="Metal_Hydrolase"/>
</dbReference>
<sequence>MIKAKQIKTWFLGILLVGLIGLLVSYFYIDYELNAMYGSHVGQVDSNQFKRPQENVLIRNVSIFSTDSLVMVPGQFVYISGGKIRSVDSISPAIDDAVILDGTDKYLIPGLIDSHAHLLRSPNDLLLYLANGVTGIREMTGTEQHLQWKADIIKGERPGPELFICSKKMNSYRGFKKYMTEWTQPVIAIDEGTEVAAKIKTLKSKGFDGLKIGTFLDREHYLMVSEQSREQGIRLVGHIPLEVSLEDLWQSNQKEVAHIEEFMKFLNREFGGYTSENAQEFLAYVQSRGNQLSKQIAAKGITVTSTLWLMQSFVRQKADLPKLLSEVRLTYANTGLIEGTPITSRGLGWLPKVNIYRWPEGMSPKEKEDSKIYWQTYAKANEILLRSMVANGVTVLPGTDANCPVTVPGFSLHDELTSLQEAGMDPRAVLEAATKKASAWMGNNTGSIASGLDADLVLLSENPLSQIGNTRTIEGVISKGRWYPKETLDNMLRAVRERNNESRSIPIDGF</sequence>
<protein>
    <submittedName>
        <fullName evidence="3">Metal dependent amidohydrolase</fullName>
    </submittedName>
</protein>
<keyword evidence="1" id="KW-1133">Transmembrane helix</keyword>
<dbReference type="SUPFAM" id="SSF51338">
    <property type="entry name" value="Composite domain of metallo-dependent hydrolases"/>
    <property type="match status" value="1"/>
</dbReference>
<dbReference type="STRING" id="1300341.I595_1677"/>
<keyword evidence="1" id="KW-0472">Membrane</keyword>
<dbReference type="PANTHER" id="PTHR43135:SF3">
    <property type="entry name" value="ALPHA-D-RIBOSE 1-METHYLPHOSPHONATE 5-TRIPHOSPHATE DIPHOSPHATASE"/>
    <property type="match status" value="1"/>
</dbReference>
<evidence type="ECO:0000259" key="2">
    <source>
        <dbReference type="Pfam" id="PF01979"/>
    </source>
</evidence>
<accession>A0A0P7AVP4</accession>
<reference evidence="3 4" key="1">
    <citation type="submission" date="2015-09" db="EMBL/GenBank/DDBJ databases">
        <title>Genome sequence of the marine flavobacterium Croceitalea dokdonensis DOKDO 023 that contains proton- and sodium-pumping rhodopsins.</title>
        <authorList>
            <person name="Kwon S.-K."/>
            <person name="Lee H.K."/>
            <person name="Kwak M.-J."/>
            <person name="Kim J.F."/>
        </authorList>
    </citation>
    <scope>NUCLEOTIDE SEQUENCE [LARGE SCALE GENOMIC DNA]</scope>
    <source>
        <strain evidence="3 4">DOKDO 023</strain>
    </source>
</reference>
<keyword evidence="1" id="KW-0812">Transmembrane</keyword>